<dbReference type="Proteomes" id="UP000829694">
    <property type="component" value="Segment"/>
</dbReference>
<sequence>MDLNISELTSCELNNYCIFQGVTTDLFRCENNGTQCSADAYNSRLDGTFICNYHLGKYFKIKKSRYEIPSGAENCRNDSTRDRSFKMLIGQSLLPQRTTNRILIPVKHEAHFNTSSRSPMERFVLYTIYDDKENEKKFCDELVKQEYFEQPLWLRFQFNLNTIMGMVNPSSILCRNMATPYETRTFSNQGIVDEFPPFLKNLIYRLVRPIHMVIGGNVIKLEDTNTCNFVTEGLQVPALHNPNKPMRLETVMQPKFSMRTVVEFDGIATMEQRSLDMYDDVVLTRPLLNGRQENTQTA</sequence>
<evidence type="ECO:0000313" key="1">
    <source>
        <dbReference type="EMBL" id="QOD40050.1"/>
    </source>
</evidence>
<dbReference type="InterPro" id="IPR007589">
    <property type="entry name" value="Baculo_VP39"/>
</dbReference>
<reference evidence="1" key="1">
    <citation type="journal article" date="2020" name="Viruses">
        <title>Genome Analysis of a Novel Clade b Betabaculovirus Isolated from the Legume Pest Matsumuraeses phaseoli (Lepidoptera: Tortricidae).</title>
        <authorList>
            <person name="Shu R."/>
            <person name="Meng Q."/>
            <person name="Miao L."/>
            <person name="Liang H."/>
            <person name="Chen J."/>
            <person name="Xu Y."/>
            <person name="Cheng L."/>
            <person name="Jin W."/>
            <person name="Qin Q."/>
            <person name="Zhang H."/>
        </authorList>
    </citation>
    <scope>NUCLEOTIDE SEQUENCE</scope>
    <source>
        <strain evidence="1">IOZ01</strain>
    </source>
</reference>
<accession>A0AAE7MLF3</accession>
<dbReference type="Pfam" id="PF04501">
    <property type="entry name" value="Baculo_VP39"/>
    <property type="match status" value="1"/>
</dbReference>
<protein>
    <submittedName>
        <fullName evidence="1">Vp39</fullName>
    </submittedName>
</protein>
<dbReference type="GO" id="GO:0005198">
    <property type="term" value="F:structural molecule activity"/>
    <property type="evidence" value="ECO:0007669"/>
    <property type="project" value="InterPro"/>
</dbReference>
<dbReference type="GO" id="GO:0019028">
    <property type="term" value="C:viral capsid"/>
    <property type="evidence" value="ECO:0007669"/>
    <property type="project" value="InterPro"/>
</dbReference>
<dbReference type="RefSeq" id="YP_010800805.1">
    <property type="nucleotide sequence ID" value="NC_076905.1"/>
</dbReference>
<name>A0AAE7MLF3_9BBAC</name>
<evidence type="ECO:0000313" key="2">
    <source>
        <dbReference type="Proteomes" id="UP000829694"/>
    </source>
</evidence>
<dbReference type="GeneID" id="80539451"/>
<proteinExistence type="predicted"/>
<dbReference type="KEGG" id="vg:80539451"/>
<gene>
    <name evidence="1" type="primary">vp39</name>
    <name evidence="1" type="ORF">H4Q86_087</name>
</gene>
<organism evidence="1 2">
    <name type="scientific">Matsumuraeses phaseoli granulovirus</name>
    <dbReference type="NCBI Taxonomy" id="2760664"/>
    <lineage>
        <taxon>Viruses</taxon>
        <taxon>Viruses incertae sedis</taxon>
        <taxon>Naldaviricetes</taxon>
        <taxon>Lefavirales</taxon>
        <taxon>Baculoviridae</taxon>
        <taxon>Betabaculovirus</taxon>
        <taxon>Betabaculovirus maphaseoli</taxon>
    </lineage>
</organism>
<dbReference type="EMBL" id="MT844067">
    <property type="protein sequence ID" value="QOD40050.1"/>
    <property type="molecule type" value="Genomic_DNA"/>
</dbReference>
<keyword evidence="2" id="KW-1185">Reference proteome</keyword>